<proteinExistence type="predicted"/>
<dbReference type="Pfam" id="PF01979">
    <property type="entry name" value="Amidohydro_1"/>
    <property type="match status" value="1"/>
</dbReference>
<dbReference type="PANTHER" id="PTHR11271">
    <property type="entry name" value="GUANINE DEAMINASE"/>
    <property type="match status" value="1"/>
</dbReference>
<keyword evidence="2" id="KW-0479">Metal-binding</keyword>
<dbReference type="GO" id="GO:0046098">
    <property type="term" value="P:guanine metabolic process"/>
    <property type="evidence" value="ECO:0007669"/>
    <property type="project" value="TreeGrafter"/>
</dbReference>
<dbReference type="AlphaFoldDB" id="A0A8S3TZC4"/>
<organism evidence="6 7">
    <name type="scientific">Mytilus edulis</name>
    <name type="common">Blue mussel</name>
    <dbReference type="NCBI Taxonomy" id="6550"/>
    <lineage>
        <taxon>Eukaryota</taxon>
        <taxon>Metazoa</taxon>
        <taxon>Spiralia</taxon>
        <taxon>Lophotrochozoa</taxon>
        <taxon>Mollusca</taxon>
        <taxon>Bivalvia</taxon>
        <taxon>Autobranchia</taxon>
        <taxon>Pteriomorphia</taxon>
        <taxon>Mytilida</taxon>
        <taxon>Mytiloidea</taxon>
        <taxon>Mytilidae</taxon>
        <taxon>Mytilinae</taxon>
        <taxon>Mytilus</taxon>
    </lineage>
</organism>
<evidence type="ECO:0000259" key="5">
    <source>
        <dbReference type="Pfam" id="PF01979"/>
    </source>
</evidence>
<dbReference type="GO" id="GO:0008892">
    <property type="term" value="F:guanine deaminase activity"/>
    <property type="evidence" value="ECO:0007669"/>
    <property type="project" value="UniProtKB-EC"/>
</dbReference>
<evidence type="ECO:0000313" key="6">
    <source>
        <dbReference type="EMBL" id="CAG2236548.1"/>
    </source>
</evidence>
<evidence type="ECO:0000256" key="1">
    <source>
        <dbReference type="ARBA" id="ARBA00001947"/>
    </source>
</evidence>
<evidence type="ECO:0000313" key="7">
    <source>
        <dbReference type="Proteomes" id="UP000683360"/>
    </source>
</evidence>
<keyword evidence="4" id="KW-0862">Zinc</keyword>
<accession>A0A8S3TZC4</accession>
<gene>
    <name evidence="6" type="ORF">MEDL_49058</name>
</gene>
<dbReference type="OrthoDB" id="194468at2759"/>
<keyword evidence="3 6" id="KW-0378">Hydrolase</keyword>
<evidence type="ECO:0000256" key="2">
    <source>
        <dbReference type="ARBA" id="ARBA00022723"/>
    </source>
</evidence>
<dbReference type="InterPro" id="IPR051607">
    <property type="entry name" value="Metallo-dep_hydrolases"/>
</dbReference>
<keyword evidence="7" id="KW-1185">Reference proteome</keyword>
<dbReference type="Gene3D" id="3.20.20.140">
    <property type="entry name" value="Metal-dependent hydrolases"/>
    <property type="match status" value="2"/>
</dbReference>
<protein>
    <submittedName>
        <fullName evidence="6">E3.5.4.3</fullName>
        <ecNumber evidence="6">3.5.4.3</ecNumber>
    </submittedName>
</protein>
<dbReference type="GO" id="GO:0008270">
    <property type="term" value="F:zinc ion binding"/>
    <property type="evidence" value="ECO:0007669"/>
    <property type="project" value="TreeGrafter"/>
</dbReference>
<dbReference type="GO" id="GO:0005829">
    <property type="term" value="C:cytosol"/>
    <property type="evidence" value="ECO:0007669"/>
    <property type="project" value="TreeGrafter"/>
</dbReference>
<dbReference type="PANTHER" id="PTHR11271:SF6">
    <property type="entry name" value="GUANINE DEAMINASE"/>
    <property type="match status" value="1"/>
</dbReference>
<sequence length="479" mass="53513">MDRPLFVIRGMFAHSTIENPLIVFADHIIGVSNGKIVFFDQADQIDKHLAPFGGRSKVNITELKRGQFVIPGFIDTHIHAPQYPNSGKGLDLGLLEWLEKYTFPTEAKFKDLKFAEHVYEKAVRRVLRNGTTTACYYGTIHTDACVKLCDIIDKYGQRAFVGKVNMNQNSPEYYIETAEESQSETERFVDSVLERKNQRIQPIITPRFAVSCDHKLMNSLAKLAHDKGLHVQTHISETKMRLTGLAGLLSKKTVLAHGIYLTTEERKIVKDRECGISHCPNSNTSNISICLLNDGVGTIENILKKSLTNLVSPETLTAEWAIPLDLVSPETLNADYNTIRIRSGTCDVRQLLDEGIKVGLGTDCSGGYSTSMHDAMRCCLHVSNFHAIHTEKIHISHREAFMMATLGGAQVLDLADTVGNFEVGKAFDALVVDVTKEGSQIDIFENDTKDDIFQKIIYLGNEHNFTRIYIDGVDVLPKL</sequence>
<dbReference type="EMBL" id="CAJPWZ010002359">
    <property type="protein sequence ID" value="CAG2236548.1"/>
    <property type="molecule type" value="Genomic_DNA"/>
</dbReference>
<dbReference type="Proteomes" id="UP000683360">
    <property type="component" value="Unassembled WGS sequence"/>
</dbReference>
<dbReference type="InterPro" id="IPR011059">
    <property type="entry name" value="Metal-dep_hydrolase_composite"/>
</dbReference>
<name>A0A8S3TZC4_MYTED</name>
<dbReference type="SUPFAM" id="SSF51338">
    <property type="entry name" value="Composite domain of metallo-dependent hydrolases"/>
    <property type="match status" value="1"/>
</dbReference>
<dbReference type="EC" id="3.5.4.3" evidence="6"/>
<dbReference type="InterPro" id="IPR032466">
    <property type="entry name" value="Metal_Hydrolase"/>
</dbReference>
<dbReference type="InterPro" id="IPR006680">
    <property type="entry name" value="Amidohydro-rel"/>
</dbReference>
<dbReference type="SUPFAM" id="SSF51556">
    <property type="entry name" value="Metallo-dependent hydrolases"/>
    <property type="match status" value="1"/>
</dbReference>
<reference evidence="6" key="1">
    <citation type="submission" date="2021-03" db="EMBL/GenBank/DDBJ databases">
        <authorList>
            <person name="Bekaert M."/>
        </authorList>
    </citation>
    <scope>NUCLEOTIDE SEQUENCE</scope>
</reference>
<comment type="cofactor">
    <cofactor evidence="1">
        <name>Zn(2+)</name>
        <dbReference type="ChEBI" id="CHEBI:29105"/>
    </cofactor>
</comment>
<comment type="caution">
    <text evidence="6">The sequence shown here is derived from an EMBL/GenBank/DDBJ whole genome shotgun (WGS) entry which is preliminary data.</text>
</comment>
<evidence type="ECO:0000256" key="3">
    <source>
        <dbReference type="ARBA" id="ARBA00022801"/>
    </source>
</evidence>
<feature type="domain" description="Amidohydrolase-related" evidence="5">
    <location>
        <begin position="68"/>
        <end position="460"/>
    </location>
</feature>
<evidence type="ECO:0000256" key="4">
    <source>
        <dbReference type="ARBA" id="ARBA00022833"/>
    </source>
</evidence>